<evidence type="ECO:0000313" key="4">
    <source>
        <dbReference type="Proteomes" id="UP000499080"/>
    </source>
</evidence>
<dbReference type="GO" id="GO:0005737">
    <property type="term" value="C:cytoplasm"/>
    <property type="evidence" value="ECO:0007669"/>
    <property type="project" value="TreeGrafter"/>
</dbReference>
<dbReference type="Pfam" id="PF04908">
    <property type="entry name" value="SH3BGR"/>
    <property type="match status" value="1"/>
</dbReference>
<accession>A0A4Y2LZR2</accession>
<reference evidence="3 4" key="1">
    <citation type="journal article" date="2019" name="Sci. Rep.">
        <title>Orb-weaving spider Araneus ventricosus genome elucidates the spidroin gene catalogue.</title>
        <authorList>
            <person name="Kono N."/>
            <person name="Nakamura H."/>
            <person name="Ohtoshi R."/>
            <person name="Moran D.A.P."/>
            <person name="Shinohara A."/>
            <person name="Yoshida Y."/>
            <person name="Fujiwara M."/>
            <person name="Mori M."/>
            <person name="Tomita M."/>
            <person name="Arakawa K."/>
        </authorList>
    </citation>
    <scope>NUCLEOTIDE SEQUENCE [LARGE SCALE GENOMIC DNA]</scope>
</reference>
<evidence type="ECO:0000256" key="2">
    <source>
        <dbReference type="SAM" id="MobiDB-lite"/>
    </source>
</evidence>
<feature type="region of interest" description="Disordered" evidence="2">
    <location>
        <begin position="104"/>
        <end position="132"/>
    </location>
</feature>
<comment type="caution">
    <text evidence="3">The sequence shown here is derived from an EMBL/GenBank/DDBJ whole genome shotgun (WGS) entry which is preliminary data.</text>
</comment>
<dbReference type="InterPro" id="IPR006993">
    <property type="entry name" value="Glut_rich_SH3-bd"/>
</dbReference>
<comment type="similarity">
    <text evidence="1">Belongs to the SH3BGR family.</text>
</comment>
<dbReference type="AlphaFoldDB" id="A0A4Y2LZR2"/>
<dbReference type="EMBL" id="BGPR01006592">
    <property type="protein sequence ID" value="GBN20278.1"/>
    <property type="molecule type" value="Genomic_DNA"/>
</dbReference>
<gene>
    <name evidence="3" type="primary">Sh3beta</name>
    <name evidence="3" type="ORF">AVEN_203535_1</name>
</gene>
<dbReference type="SUPFAM" id="SSF52833">
    <property type="entry name" value="Thioredoxin-like"/>
    <property type="match status" value="1"/>
</dbReference>
<dbReference type="InterPro" id="IPR051033">
    <property type="entry name" value="SH3BGR"/>
</dbReference>
<proteinExistence type="inferred from homology"/>
<protein>
    <submittedName>
        <fullName evidence="3">SH3 domain-binding glutamic acid-rich</fullName>
    </submittedName>
</protein>
<evidence type="ECO:0000256" key="1">
    <source>
        <dbReference type="ARBA" id="ARBA00007764"/>
    </source>
</evidence>
<dbReference type="PANTHER" id="PTHR12232:SF15">
    <property type="entry name" value="SH3 DOMAIN-BINDING GLUTAMIC ACID-RICH PROTEIN HOMOLOG"/>
    <property type="match status" value="1"/>
</dbReference>
<name>A0A4Y2LZR2_ARAVE</name>
<dbReference type="OrthoDB" id="9932926at2759"/>
<dbReference type="PANTHER" id="PTHR12232">
    <property type="entry name" value="SH3 DOMAIN-BINDING GLUTAMIC ACID-RICH-LIKE PROTEIN"/>
    <property type="match status" value="1"/>
</dbReference>
<feature type="compositionally biased region" description="Polar residues" evidence="2">
    <location>
        <begin position="115"/>
        <end position="124"/>
    </location>
</feature>
<evidence type="ECO:0000313" key="3">
    <source>
        <dbReference type="EMBL" id="GBN20278.1"/>
    </source>
</evidence>
<sequence>MTIKVYISGISGNHEIRKQQQRVLFILSSLKIDFEVIDITEMGKENEREFMRTQCKLHNKPNPLPPQVFNEDDYCGDYEDFESANEDDQLRPFLKLGSGKISHGGNGMCEDSKETNQILSNVETGESEALKA</sequence>
<dbReference type="InterPro" id="IPR036249">
    <property type="entry name" value="Thioredoxin-like_sf"/>
</dbReference>
<keyword evidence="4" id="KW-1185">Reference proteome</keyword>
<organism evidence="3 4">
    <name type="scientific">Araneus ventricosus</name>
    <name type="common">Orbweaver spider</name>
    <name type="synonym">Epeira ventricosa</name>
    <dbReference type="NCBI Taxonomy" id="182803"/>
    <lineage>
        <taxon>Eukaryota</taxon>
        <taxon>Metazoa</taxon>
        <taxon>Ecdysozoa</taxon>
        <taxon>Arthropoda</taxon>
        <taxon>Chelicerata</taxon>
        <taxon>Arachnida</taxon>
        <taxon>Araneae</taxon>
        <taxon>Araneomorphae</taxon>
        <taxon>Entelegynae</taxon>
        <taxon>Araneoidea</taxon>
        <taxon>Araneidae</taxon>
        <taxon>Araneus</taxon>
    </lineage>
</organism>
<dbReference type="PROSITE" id="PS51354">
    <property type="entry name" value="GLUTAREDOXIN_2"/>
    <property type="match status" value="1"/>
</dbReference>
<dbReference type="Proteomes" id="UP000499080">
    <property type="component" value="Unassembled WGS sequence"/>
</dbReference>
<dbReference type="Gene3D" id="3.40.30.10">
    <property type="entry name" value="Glutaredoxin"/>
    <property type="match status" value="1"/>
</dbReference>
<dbReference type="CDD" id="cd03030">
    <property type="entry name" value="GRX_SH3BGR"/>
    <property type="match status" value="1"/>
</dbReference>